<evidence type="ECO:0000313" key="2">
    <source>
        <dbReference type="EMBL" id="MEI9402047.1"/>
    </source>
</evidence>
<feature type="region of interest" description="Disordered" evidence="1">
    <location>
        <begin position="1"/>
        <end position="26"/>
    </location>
</feature>
<dbReference type="RefSeq" id="WP_337092363.1">
    <property type="nucleotide sequence ID" value="NZ_JAPYKO010000003.1"/>
</dbReference>
<gene>
    <name evidence="2" type="ORF">O7A05_07705</name>
</gene>
<accession>A0ABU8K8W4</accession>
<feature type="compositionally biased region" description="Basic and acidic residues" evidence="1">
    <location>
        <begin position="1"/>
        <end position="10"/>
    </location>
</feature>
<evidence type="ECO:0000313" key="3">
    <source>
        <dbReference type="Proteomes" id="UP001366503"/>
    </source>
</evidence>
<comment type="caution">
    <text evidence="2">The sequence shown here is derived from an EMBL/GenBank/DDBJ whole genome shotgun (WGS) entry which is preliminary data.</text>
</comment>
<dbReference type="EMBL" id="JAPYKO010000003">
    <property type="protein sequence ID" value="MEI9402047.1"/>
    <property type="molecule type" value="Genomic_DNA"/>
</dbReference>
<evidence type="ECO:0008006" key="4">
    <source>
        <dbReference type="Google" id="ProtNLM"/>
    </source>
</evidence>
<organism evidence="2 3">
    <name type="scientific">Mesorhizobium argentiipisi</name>
    <dbReference type="NCBI Taxonomy" id="3015175"/>
    <lineage>
        <taxon>Bacteria</taxon>
        <taxon>Pseudomonadati</taxon>
        <taxon>Pseudomonadota</taxon>
        <taxon>Alphaproteobacteria</taxon>
        <taxon>Hyphomicrobiales</taxon>
        <taxon>Phyllobacteriaceae</taxon>
        <taxon>Mesorhizobium</taxon>
    </lineage>
</organism>
<evidence type="ECO:0000256" key="1">
    <source>
        <dbReference type="SAM" id="MobiDB-lite"/>
    </source>
</evidence>
<keyword evidence="3" id="KW-1185">Reference proteome</keyword>
<name>A0ABU8K8W4_9HYPH</name>
<sequence length="294" mass="32708">MDRDTSRDRPGSSSRTGGGATRFTDMPNELLGKVAASVVSEDPVETANHLTNLRLASRSVRTEFERSSAGQFHERLNRLGDSAHRLYTAEMPPENVVPQDDLFFARYQTRAIRPILKFQTAPMKTAVVDRTLAIDEPRRQSLALSKLGQSIGDLSQLDRTRLLDRSVELFTQEGGGPAHFVIRNNTAKALKMGRDYLNENQREQLNTAFAQNPELASFYAAVEVQPAGHAAAPQNLDLDARVNAIQHRAHQLPGDFASYQQQDAMADLGDSISETYNSARAELMRSNRSRDLTR</sequence>
<reference evidence="2 3" key="1">
    <citation type="submission" date="2022-12" db="EMBL/GenBank/DDBJ databases">
        <authorList>
            <person name="Muema E."/>
        </authorList>
    </citation>
    <scope>NUCLEOTIDE SEQUENCE [LARGE SCALE GENOMIC DNA]</scope>
    <source>
        <strain evidence="3">1330</strain>
    </source>
</reference>
<protein>
    <recommendedName>
        <fullName evidence="4">F-box domain-containing protein</fullName>
    </recommendedName>
</protein>
<proteinExistence type="predicted"/>
<dbReference type="Proteomes" id="UP001366503">
    <property type="component" value="Unassembled WGS sequence"/>
</dbReference>